<organism evidence="1 3">
    <name type="scientific">Aquisalinus luteolus</name>
    <dbReference type="NCBI Taxonomy" id="1566827"/>
    <lineage>
        <taxon>Bacteria</taxon>
        <taxon>Pseudomonadati</taxon>
        <taxon>Pseudomonadota</taxon>
        <taxon>Alphaproteobacteria</taxon>
        <taxon>Parvularculales</taxon>
        <taxon>Parvularculaceae</taxon>
        <taxon>Aquisalinus</taxon>
    </lineage>
</organism>
<dbReference type="EMBL" id="VCJR02000001">
    <property type="protein sequence ID" value="NHK26829.1"/>
    <property type="molecule type" value="Genomic_DNA"/>
</dbReference>
<reference evidence="1" key="1">
    <citation type="journal article" date="2014" name="Int. J. Syst. Evol. Microbiol.">
        <title>Complete genome sequence of Corynebacterium casei LMG S-19264T (=DSM 44701T), isolated from a smear-ripened cheese.</title>
        <authorList>
            <consortium name="US DOE Joint Genome Institute (JGI-PGF)"/>
            <person name="Walter F."/>
            <person name="Albersmeier A."/>
            <person name="Kalinowski J."/>
            <person name="Ruckert C."/>
        </authorList>
    </citation>
    <scope>NUCLEOTIDE SEQUENCE</scope>
    <source>
        <strain evidence="1">CGMCC 1.14984</strain>
    </source>
</reference>
<evidence type="ECO:0000313" key="4">
    <source>
        <dbReference type="Proteomes" id="UP000818603"/>
    </source>
</evidence>
<dbReference type="EMBL" id="BMGZ01000001">
    <property type="protein sequence ID" value="GGH93538.1"/>
    <property type="molecule type" value="Genomic_DNA"/>
</dbReference>
<reference evidence="1" key="3">
    <citation type="submission" date="2020-09" db="EMBL/GenBank/DDBJ databases">
        <authorList>
            <person name="Sun Q."/>
            <person name="Zhou Y."/>
        </authorList>
    </citation>
    <scope>NUCLEOTIDE SEQUENCE</scope>
    <source>
        <strain evidence="1">CGMCC 1.14984</strain>
    </source>
</reference>
<dbReference type="Pfam" id="PF07277">
    <property type="entry name" value="SapC"/>
    <property type="match status" value="1"/>
</dbReference>
<dbReference type="AlphaFoldDB" id="A0A8J3A5M6"/>
<reference evidence="2 4" key="2">
    <citation type="submission" date="2020-02" db="EMBL/GenBank/DDBJ databases">
        <title>Genome sequence of Parvularcula flava strain NH6-79.</title>
        <authorList>
            <person name="Abdul Karim M.H."/>
            <person name="Lam M.Q."/>
            <person name="Chen S.J."/>
            <person name="Yahya A."/>
            <person name="Shahir S."/>
            <person name="Shamsir M.S."/>
            <person name="Chong C.S."/>
        </authorList>
    </citation>
    <scope>NUCLEOTIDE SEQUENCE [LARGE SCALE GENOMIC DNA]</scope>
    <source>
        <strain evidence="2 4">NH6-79</strain>
    </source>
</reference>
<evidence type="ECO:0000313" key="1">
    <source>
        <dbReference type="EMBL" id="GGH93538.1"/>
    </source>
</evidence>
<dbReference type="InterPro" id="IPR010836">
    <property type="entry name" value="SapC"/>
</dbReference>
<dbReference type="RefSeq" id="WP_155137046.1">
    <property type="nucleotide sequence ID" value="NZ_BMGZ01000001.1"/>
</dbReference>
<protein>
    <submittedName>
        <fullName evidence="1">SapC family protein</fullName>
    </submittedName>
</protein>
<name>A0A8J3A5M6_9PROT</name>
<keyword evidence="4" id="KW-1185">Reference proteome</keyword>
<comment type="caution">
    <text evidence="1">The sequence shown here is derived from an EMBL/GenBank/DDBJ whole genome shotgun (WGS) entry which is preliminary data.</text>
</comment>
<sequence>MAKELLNNVDHHDLKIRTGHGPQFGDNVNMVITFPTEFADMQREYPILFRKDANDELICVALLGLDKGENLYLDGDGWRARYIPAIQQRGPFLIGFQEREIDGEAVREAMVHVDMDHPRISHDEGEPVFLPQGGNSPFLERINKVLNVIHQGVEFTKPMFEAFEEAGLIEPCKIEIKLSDREQYNLQDYYQINEQKLGDLPGEMLEKLNRRGFLAAAYMVTASLGNMRHLIYLKNRKRAAAESPA</sequence>
<gene>
    <name evidence="2" type="ORF">FF098_002760</name>
    <name evidence="1" type="ORF">GCM10011355_05610</name>
</gene>
<dbReference type="Proteomes" id="UP000818603">
    <property type="component" value="Unassembled WGS sequence"/>
</dbReference>
<dbReference type="Proteomes" id="UP000621856">
    <property type="component" value="Unassembled WGS sequence"/>
</dbReference>
<proteinExistence type="predicted"/>
<evidence type="ECO:0000313" key="2">
    <source>
        <dbReference type="EMBL" id="NHK26829.1"/>
    </source>
</evidence>
<evidence type="ECO:0000313" key="3">
    <source>
        <dbReference type="Proteomes" id="UP000621856"/>
    </source>
</evidence>
<accession>A0A8J3A5M6</accession>